<dbReference type="PANTHER" id="PTHR30060:SF0">
    <property type="entry name" value="COILED-COIL PROTEIN (DUF2040)-RELATED"/>
    <property type="match status" value="1"/>
</dbReference>
<feature type="compositionally biased region" description="Polar residues" evidence="3">
    <location>
        <begin position="220"/>
        <end position="232"/>
    </location>
</feature>
<evidence type="ECO:0000256" key="1">
    <source>
        <dbReference type="ARBA" id="ARBA00010126"/>
    </source>
</evidence>
<feature type="compositionally biased region" description="Basic and acidic residues" evidence="3">
    <location>
        <begin position="203"/>
        <end position="213"/>
    </location>
</feature>
<keyword evidence="6" id="KW-1185">Reference proteome</keyword>
<evidence type="ECO:0000313" key="6">
    <source>
        <dbReference type="Proteomes" id="UP001177140"/>
    </source>
</evidence>
<dbReference type="Pfam" id="PF09745">
    <property type="entry name" value="NSRP1_N"/>
    <property type="match status" value="1"/>
</dbReference>
<evidence type="ECO:0000256" key="2">
    <source>
        <dbReference type="ARBA" id="ARBA00023054"/>
    </source>
</evidence>
<feature type="region of interest" description="Disordered" evidence="3">
    <location>
        <begin position="1"/>
        <end position="38"/>
    </location>
</feature>
<keyword evidence="2" id="KW-0175">Coiled coil</keyword>
<reference evidence="5" key="1">
    <citation type="submission" date="2022-03" db="EMBL/GenBank/DDBJ databases">
        <title>A functionally conserved STORR gene fusion in Papaver species that diverged 16.8 million years ago.</title>
        <authorList>
            <person name="Catania T."/>
        </authorList>
    </citation>
    <scope>NUCLEOTIDE SEQUENCE</scope>
    <source>
        <strain evidence="5">S-191538</strain>
    </source>
</reference>
<dbReference type="Proteomes" id="UP001177140">
    <property type="component" value="Unassembled WGS sequence"/>
</dbReference>
<proteinExistence type="inferred from homology"/>
<feature type="region of interest" description="Disordered" evidence="3">
    <location>
        <begin position="203"/>
        <end position="286"/>
    </location>
</feature>
<dbReference type="GO" id="GO:0000381">
    <property type="term" value="P:regulation of alternative mRNA splicing, via spliceosome"/>
    <property type="evidence" value="ECO:0007669"/>
    <property type="project" value="InterPro"/>
</dbReference>
<organism evidence="5 6">
    <name type="scientific">Papaver nudicaule</name>
    <name type="common">Iceland poppy</name>
    <dbReference type="NCBI Taxonomy" id="74823"/>
    <lineage>
        <taxon>Eukaryota</taxon>
        <taxon>Viridiplantae</taxon>
        <taxon>Streptophyta</taxon>
        <taxon>Embryophyta</taxon>
        <taxon>Tracheophyta</taxon>
        <taxon>Spermatophyta</taxon>
        <taxon>Magnoliopsida</taxon>
        <taxon>Ranunculales</taxon>
        <taxon>Papaveraceae</taxon>
        <taxon>Papaveroideae</taxon>
        <taxon>Papaver</taxon>
    </lineage>
</organism>
<sequence>MKKYGLQLRVPASQQKKQSSKPPLHPPPIFSADDDDEDINGEIARQATKKKVLRDVEEQHKKALAEDPTVFDYDGNYDQMKEETARPLMQDRQEPKYIHTLMAEAKARERHQEVVYERKLAKERSKDDHLYEGKGKFVTSAYKKKLAEQAKWLEEERIRDEKEDVITKKSHGMSDFYLNLGKNVAFGGAGGADSSVAVKREVKGIAETPERDVSPVMKPPSSSGASETNVYTSEGKVVATDHSLQVSNVEPKPMAGQSDQDPREKREAALSAAKERFLARKKAKQQ</sequence>
<protein>
    <recommendedName>
        <fullName evidence="4">Nuclear speckle splicing regulatory protein 1 N-terminal domain-containing protein</fullName>
    </recommendedName>
</protein>
<evidence type="ECO:0000256" key="3">
    <source>
        <dbReference type="SAM" id="MobiDB-lite"/>
    </source>
</evidence>
<dbReference type="EMBL" id="JAJJMA010337759">
    <property type="protein sequence ID" value="MCL7051370.1"/>
    <property type="molecule type" value="Genomic_DNA"/>
</dbReference>
<comment type="similarity">
    <text evidence="1">Belongs to the NSRP1 family.</text>
</comment>
<evidence type="ECO:0000313" key="5">
    <source>
        <dbReference type="EMBL" id="MCL7051370.1"/>
    </source>
</evidence>
<evidence type="ECO:0000259" key="4">
    <source>
        <dbReference type="Pfam" id="PF09745"/>
    </source>
</evidence>
<gene>
    <name evidence="5" type="ORF">MKW94_009099</name>
</gene>
<comment type="caution">
    <text evidence="5">The sequence shown here is derived from an EMBL/GenBank/DDBJ whole genome shotgun (WGS) entry which is preliminary data.</text>
</comment>
<dbReference type="AlphaFoldDB" id="A0AA41W1Z1"/>
<feature type="compositionally biased region" description="Polar residues" evidence="3">
    <location>
        <begin position="12"/>
        <end position="21"/>
    </location>
</feature>
<dbReference type="InterPro" id="IPR018612">
    <property type="entry name" value="NSRP1_N"/>
</dbReference>
<dbReference type="PANTHER" id="PTHR30060">
    <property type="entry name" value="INNER MEMBRANE PROTEIN"/>
    <property type="match status" value="1"/>
</dbReference>
<name>A0AA41W1Z1_PAPNU</name>
<feature type="compositionally biased region" description="Basic and acidic residues" evidence="3">
    <location>
        <begin position="260"/>
        <end position="278"/>
    </location>
</feature>
<feature type="domain" description="Nuclear speckle splicing regulatory protein 1 N-terminal" evidence="4">
    <location>
        <begin position="57"/>
        <end position="165"/>
    </location>
</feature>
<accession>A0AA41W1Z1</accession>